<name>A0A7C5TFZ8_9CREN</name>
<accession>A0A7C5TFZ8</accession>
<evidence type="ECO:0000313" key="1">
    <source>
        <dbReference type="EMBL" id="HHP82012.1"/>
    </source>
</evidence>
<proteinExistence type="predicted"/>
<organism evidence="1">
    <name type="scientific">Ignisphaera aggregans</name>
    <dbReference type="NCBI Taxonomy" id="334771"/>
    <lineage>
        <taxon>Archaea</taxon>
        <taxon>Thermoproteota</taxon>
        <taxon>Thermoprotei</taxon>
        <taxon>Desulfurococcales</taxon>
        <taxon>Desulfurococcaceae</taxon>
        <taxon>Ignisphaera</taxon>
    </lineage>
</organism>
<dbReference type="EMBL" id="DRZI01000212">
    <property type="protein sequence ID" value="HHP82012.1"/>
    <property type="molecule type" value="Genomic_DNA"/>
</dbReference>
<comment type="caution">
    <text evidence="1">The sequence shown here is derived from an EMBL/GenBank/DDBJ whole genome shotgun (WGS) entry which is preliminary data.</text>
</comment>
<dbReference type="AlphaFoldDB" id="A0A7C5TFZ8"/>
<reference evidence="1" key="1">
    <citation type="journal article" date="2020" name="mSystems">
        <title>Genome- and Community-Level Interaction Insights into Carbon Utilization and Element Cycling Functions of Hydrothermarchaeota in Hydrothermal Sediment.</title>
        <authorList>
            <person name="Zhou Z."/>
            <person name="Liu Y."/>
            <person name="Xu W."/>
            <person name="Pan J."/>
            <person name="Luo Z.H."/>
            <person name="Li M."/>
        </authorList>
    </citation>
    <scope>NUCLEOTIDE SEQUENCE [LARGE SCALE GENOMIC DNA]</scope>
    <source>
        <strain evidence="1">SpSt-1121</strain>
    </source>
</reference>
<dbReference type="InterPro" id="IPR010581">
    <property type="entry name" value="DUF1152"/>
</dbReference>
<sequence length="354" mass="39035">MAENMAEICLNISNAKRALFFAIGGGGDIVLTTMLALSYERCGGIAFIGGVVWERYVVDPFPGPIRLSEFKNVDREGFGYIIVDSKSYAVRNGNIIVPQIAKIAKIINRPMYVFDIYEGPRKLANVLIDFIKSKDLDIIIGVDVGGDSIATGFEESLWSPLADSINVAALAHIDNAYLALASPGADGELSTDYVLIRISRIAKLNGLIGGYVIGQKDVEVLKMLSKEAVSEASIAALKAFEGEHGKIYIRSGSRKVILTPLSLTIFILKASIAARDSVAKFIYDADSLEEARAILNSLNIYTELDLEEDIYKEISMGKKIDEINLCDIKEKGKRKLMWKHIMRIPRKNENEYTS</sequence>
<protein>
    <submittedName>
        <fullName evidence="1">DUF1152 domain-containing protein</fullName>
    </submittedName>
</protein>
<gene>
    <name evidence="1" type="ORF">ENM84_05025</name>
</gene>
<dbReference type="Pfam" id="PF06626">
    <property type="entry name" value="DUF1152"/>
    <property type="match status" value="1"/>
</dbReference>